<evidence type="ECO:0000256" key="1">
    <source>
        <dbReference type="ARBA" id="ARBA00001933"/>
    </source>
</evidence>
<dbReference type="UniPathway" id="UPA00078">
    <property type="reaction ID" value="UER00160"/>
</dbReference>
<feature type="modified residue" description="N6-(pyridoxal phosphate)lysine" evidence="9">
    <location>
        <position position="271"/>
    </location>
</feature>
<dbReference type="PROSITE" id="PS00600">
    <property type="entry name" value="AA_TRANSFER_CLASS_3"/>
    <property type="match status" value="1"/>
</dbReference>
<evidence type="ECO:0000256" key="4">
    <source>
        <dbReference type="ARBA" id="ARBA00022679"/>
    </source>
</evidence>
<keyword evidence="9" id="KW-0963">Cytoplasm</keyword>
<dbReference type="Gene3D" id="3.40.640.10">
    <property type="entry name" value="Type I PLP-dependent aspartate aminotransferase-like (Major domain)"/>
    <property type="match status" value="1"/>
</dbReference>
<dbReference type="EMBL" id="CP002831">
    <property type="protein sequence ID" value="AFC26614.1"/>
    <property type="molecule type" value="Genomic_DNA"/>
</dbReference>
<evidence type="ECO:0000256" key="7">
    <source>
        <dbReference type="ARBA" id="ARBA00022898"/>
    </source>
</evidence>
<dbReference type="Proteomes" id="UP000007519">
    <property type="component" value="Chromosome"/>
</dbReference>
<feature type="binding site" evidence="9">
    <location>
        <position position="146"/>
    </location>
    <ligand>
        <name>substrate</name>
    </ligand>
</feature>
<accession>H6L723</accession>
<organism evidence="10 11">
    <name type="scientific">Saprospira grandis (strain Lewin)</name>
    <dbReference type="NCBI Taxonomy" id="984262"/>
    <lineage>
        <taxon>Bacteria</taxon>
        <taxon>Pseudomonadati</taxon>
        <taxon>Bacteroidota</taxon>
        <taxon>Saprospiria</taxon>
        <taxon>Saprospirales</taxon>
        <taxon>Saprospiraceae</taxon>
        <taxon>Saprospira</taxon>
    </lineage>
</organism>
<dbReference type="RefSeq" id="WP_015694198.1">
    <property type="nucleotide sequence ID" value="NC_016940.1"/>
</dbReference>
<proteinExistence type="inferred from homology"/>
<dbReference type="EC" id="2.6.1.62" evidence="9"/>
<dbReference type="GO" id="GO:0051537">
    <property type="term" value="F:2 iron, 2 sulfur cluster binding"/>
    <property type="evidence" value="ECO:0007669"/>
    <property type="project" value="UniProtKB-KW"/>
</dbReference>
<evidence type="ECO:0000256" key="2">
    <source>
        <dbReference type="ARBA" id="ARBA00005063"/>
    </source>
</evidence>
<keyword evidence="11" id="KW-1185">Reference proteome</keyword>
<evidence type="ECO:0000313" key="11">
    <source>
        <dbReference type="Proteomes" id="UP000007519"/>
    </source>
</evidence>
<sequence length="432" mass="48012">MQKKSSLVQRDQAVVWHPFTQMKTAEAPIAIAKGKGALLWDEDGKEYIDAIASWWMNLHGHSHPNFAAALKQQAEQLEHVIFANFTHEPAVQIAEKVLSKLPDNQSRFFFSDNGSTAVEVGLKMCFQYWHNIGNPKTKIIAFEGAYHGDTFGAMSVGGRSAFSAPFAPYLFDVLFVEPPLPGQEAESLAAFEQLLDQHQGEIAGFIFEPLVQGSAGMRIYEAAALDPFLAHCKSEDILIIADEVMVGFGRTGSWWASDFLAHDPDIFCLSKGLTGGTMALGATTCSDRIFQAFWSDDKYKTLFHGHSCTGNPLACAVALASFELTNSEKTWEQIRWIEQQHKAFGQQIIGHPKVTNMRQKGVVWAFDLQTPDSTSYFNNIRDEIWQFFIQRGLLLRPLGNTVYVLPPYCITEEQMGKVHEGILALLDSAVGG</sequence>
<dbReference type="NCBIfam" id="TIGR00508">
    <property type="entry name" value="bioA"/>
    <property type="match status" value="1"/>
</dbReference>
<dbReference type="GO" id="GO:0005737">
    <property type="term" value="C:cytoplasm"/>
    <property type="evidence" value="ECO:0007669"/>
    <property type="project" value="UniProtKB-SubCell"/>
</dbReference>
<dbReference type="InterPro" id="IPR015422">
    <property type="entry name" value="PyrdxlP-dep_Trfase_small"/>
</dbReference>
<dbReference type="eggNOG" id="COG0161">
    <property type="taxonomic scope" value="Bacteria"/>
</dbReference>
<dbReference type="PANTHER" id="PTHR42684:SF3">
    <property type="entry name" value="ADENOSYLMETHIONINE-8-AMINO-7-OXONONANOATE AMINOTRANSFERASE"/>
    <property type="match status" value="1"/>
</dbReference>
<dbReference type="GO" id="GO:0009102">
    <property type="term" value="P:biotin biosynthetic process"/>
    <property type="evidence" value="ECO:0007669"/>
    <property type="project" value="UniProtKB-UniRule"/>
</dbReference>
<keyword evidence="5 9" id="KW-0949">S-adenosyl-L-methionine</keyword>
<dbReference type="GO" id="GO:0004141">
    <property type="term" value="F:dethiobiotin synthase activity"/>
    <property type="evidence" value="ECO:0007669"/>
    <property type="project" value="TreeGrafter"/>
</dbReference>
<feature type="site" description="Participates in the substrate recognition with KAPA and in a stacking interaction with the adenine ring of SAM" evidence="9">
    <location>
        <position position="19"/>
    </location>
</feature>
<feature type="binding site" evidence="9">
    <location>
        <position position="305"/>
    </location>
    <ligand>
        <name>substrate</name>
    </ligand>
</feature>
<dbReference type="GO" id="GO:0030170">
    <property type="term" value="F:pyridoxal phosphate binding"/>
    <property type="evidence" value="ECO:0007669"/>
    <property type="project" value="UniProtKB-UniRule"/>
</dbReference>
<feature type="binding site" evidence="9">
    <location>
        <begin position="114"/>
        <end position="115"/>
    </location>
    <ligand>
        <name>pyridoxal 5'-phosphate</name>
        <dbReference type="ChEBI" id="CHEBI:597326"/>
    </ligand>
</feature>
<dbReference type="Gene3D" id="3.90.1150.10">
    <property type="entry name" value="Aspartate Aminotransferase, domain 1"/>
    <property type="match status" value="1"/>
</dbReference>
<dbReference type="Pfam" id="PF00202">
    <property type="entry name" value="Aminotran_3"/>
    <property type="match status" value="1"/>
</dbReference>
<comment type="subunit">
    <text evidence="9">Homodimer.</text>
</comment>
<evidence type="ECO:0000256" key="9">
    <source>
        <dbReference type="HAMAP-Rule" id="MF_00834"/>
    </source>
</evidence>
<dbReference type="KEGG" id="sgn:SGRA_3899"/>
<dbReference type="InterPro" id="IPR005814">
    <property type="entry name" value="Aminotrans_3"/>
</dbReference>
<dbReference type="STRING" id="984262.SGRA_3899"/>
<feature type="binding site" evidence="9">
    <location>
        <position position="396"/>
    </location>
    <ligand>
        <name>substrate</name>
    </ligand>
</feature>
<dbReference type="InterPro" id="IPR049704">
    <property type="entry name" value="Aminotrans_3_PPA_site"/>
</dbReference>
<dbReference type="GO" id="GO:0004015">
    <property type="term" value="F:adenosylmethionine-8-amino-7-oxononanoate transaminase activity"/>
    <property type="evidence" value="ECO:0007669"/>
    <property type="project" value="UniProtKB-UniRule"/>
</dbReference>
<comment type="cofactor">
    <cofactor evidence="1 9">
        <name>pyridoxal 5'-phosphate</name>
        <dbReference type="ChEBI" id="CHEBI:597326"/>
    </cofactor>
</comment>
<evidence type="ECO:0000256" key="5">
    <source>
        <dbReference type="ARBA" id="ARBA00022691"/>
    </source>
</evidence>
<keyword evidence="3 9" id="KW-0032">Aminotransferase</keyword>
<name>H6L723_SAPGL</name>
<feature type="binding site" evidence="9">
    <location>
        <position position="54"/>
    </location>
    <ligand>
        <name>substrate</name>
    </ligand>
</feature>
<keyword evidence="4 9" id="KW-0808">Transferase</keyword>
<dbReference type="AlphaFoldDB" id="H6L723"/>
<comment type="similarity">
    <text evidence="9">Belongs to the class-III pyridoxal-phosphate-dependent aminotransferase family. BioA subfamily.</text>
</comment>
<evidence type="ECO:0000256" key="3">
    <source>
        <dbReference type="ARBA" id="ARBA00022576"/>
    </source>
</evidence>
<evidence type="ECO:0000256" key="8">
    <source>
        <dbReference type="ARBA" id="ARBA00048449"/>
    </source>
</evidence>
<comment type="function">
    <text evidence="9">Catalyzes the transfer of the alpha-amino group from S-adenosyl-L-methionine (SAM) to 7-keto-8-aminopelargonic acid (KAPA) to form 7,8-diaminopelargonic acid (DAPA). It is the only aminotransferase known to utilize SAM as an amino donor.</text>
</comment>
<dbReference type="SUPFAM" id="SSF53383">
    <property type="entry name" value="PLP-dependent transferases"/>
    <property type="match status" value="1"/>
</dbReference>
<evidence type="ECO:0000256" key="6">
    <source>
        <dbReference type="ARBA" id="ARBA00022756"/>
    </source>
</evidence>
<dbReference type="HOGENOM" id="CLU_016922_4_3_10"/>
<dbReference type="PANTHER" id="PTHR42684">
    <property type="entry name" value="ADENOSYLMETHIONINE-8-AMINO-7-OXONONANOATE AMINOTRANSFERASE"/>
    <property type="match status" value="1"/>
</dbReference>
<dbReference type="InterPro" id="IPR015424">
    <property type="entry name" value="PyrdxlP-dep_Trfase"/>
</dbReference>
<gene>
    <name evidence="9 10" type="primary">bioA</name>
    <name evidence="10" type="ordered locus">SGRA_3899</name>
</gene>
<dbReference type="OrthoDB" id="9762089at2"/>
<reference evidence="10 11" key="1">
    <citation type="journal article" date="2012" name="Stand. Genomic Sci.">
        <title>Complete genome sequencing and analysis of Saprospira grandis str. Lewin, a predatory marine bacterium.</title>
        <authorList>
            <person name="Saw J.H."/>
            <person name="Yuryev A."/>
            <person name="Kanbe M."/>
            <person name="Hou S."/>
            <person name="Young A.G."/>
            <person name="Aizawa S."/>
            <person name="Alam M."/>
        </authorList>
    </citation>
    <scope>NUCLEOTIDE SEQUENCE [LARGE SCALE GENOMIC DNA]</scope>
    <source>
        <strain evidence="10 11">Lewin</strain>
    </source>
</reference>
<feature type="binding site" evidence="9">
    <location>
        <position position="271"/>
    </location>
    <ligand>
        <name>substrate</name>
    </ligand>
</feature>
<feature type="binding site" evidence="9">
    <location>
        <position position="242"/>
    </location>
    <ligand>
        <name>pyridoxal 5'-phosphate</name>
        <dbReference type="ChEBI" id="CHEBI:597326"/>
    </ligand>
</feature>
<dbReference type="InterPro" id="IPR005815">
    <property type="entry name" value="BioA"/>
</dbReference>
<dbReference type="HAMAP" id="MF_00834">
    <property type="entry name" value="BioA"/>
    <property type="match status" value="1"/>
</dbReference>
<dbReference type="NCBIfam" id="NF004624">
    <property type="entry name" value="PRK05964.1"/>
    <property type="match status" value="1"/>
</dbReference>
<comment type="subcellular location">
    <subcellularLocation>
        <location evidence="9">Cytoplasm</location>
    </subcellularLocation>
</comment>
<keyword evidence="6 9" id="KW-0093">Biotin biosynthesis</keyword>
<dbReference type="InterPro" id="IPR015421">
    <property type="entry name" value="PyrdxlP-dep_Trfase_major"/>
</dbReference>
<comment type="catalytic activity">
    <reaction evidence="8 9">
        <text>(8S)-8-amino-7-oxononanoate + S-adenosyl-L-methionine = S-adenosyl-4-methylsulfanyl-2-oxobutanoate + (7R,8S)-7,8-diammoniononanoate</text>
        <dbReference type="Rhea" id="RHEA:16861"/>
        <dbReference type="ChEBI" id="CHEBI:16490"/>
        <dbReference type="ChEBI" id="CHEBI:59789"/>
        <dbReference type="ChEBI" id="CHEBI:149468"/>
        <dbReference type="ChEBI" id="CHEBI:149469"/>
        <dbReference type="EC" id="2.6.1.62"/>
    </reaction>
</comment>
<comment type="pathway">
    <text evidence="2 9">Cofactor biosynthesis; biotin biosynthesis; 7,8-diaminononanoate from 8-amino-7-oxononanoate (SAM route): step 1/1.</text>
</comment>
<keyword evidence="7 9" id="KW-0663">Pyridoxal phosphate</keyword>
<protein>
    <recommendedName>
        <fullName evidence="9">Adenosylmethionine-8-amino-7-oxononanoate aminotransferase</fullName>
        <ecNumber evidence="9">2.6.1.62</ecNumber>
    </recommendedName>
    <alternativeName>
        <fullName evidence="9">7,8-diamino-pelargonic acid aminotransferase</fullName>
        <shortName evidence="9">DAPA AT</shortName>
        <shortName evidence="9">DAPA aminotransferase</shortName>
    </alternativeName>
    <alternativeName>
        <fullName evidence="9">7,8-diaminononanoate synthase</fullName>
        <shortName evidence="9">DANS</shortName>
    </alternativeName>
    <alternativeName>
        <fullName evidence="9">Diaminopelargonic acid synthase</fullName>
    </alternativeName>
</protein>
<feature type="binding site" evidence="9">
    <location>
        <begin position="306"/>
        <end position="307"/>
    </location>
    <ligand>
        <name>pyridoxal 5'-phosphate</name>
        <dbReference type="ChEBI" id="CHEBI:597326"/>
    </ligand>
</feature>
<dbReference type="CDD" id="cd00610">
    <property type="entry name" value="OAT_like"/>
    <property type="match status" value="1"/>
</dbReference>
<evidence type="ECO:0000313" key="10">
    <source>
        <dbReference type="EMBL" id="AFC26614.1"/>
    </source>
</evidence>